<dbReference type="InterPro" id="IPR035914">
    <property type="entry name" value="Sperma_CUB_dom_sf"/>
</dbReference>
<dbReference type="CDD" id="cd00041">
    <property type="entry name" value="CUB"/>
    <property type="match status" value="5"/>
</dbReference>
<evidence type="ECO:0000259" key="5">
    <source>
        <dbReference type="PROSITE" id="PS50958"/>
    </source>
</evidence>
<feature type="domain" description="CUB" evidence="4">
    <location>
        <begin position="1045"/>
        <end position="1158"/>
    </location>
</feature>
<feature type="domain" description="SMB" evidence="5">
    <location>
        <begin position="429"/>
        <end position="471"/>
    </location>
</feature>
<dbReference type="InterPro" id="IPR000859">
    <property type="entry name" value="CUB_dom"/>
</dbReference>
<comment type="caution">
    <text evidence="3">Lacks conserved residue(s) required for the propagation of feature annotation.</text>
</comment>
<feature type="domain" description="SMB" evidence="5">
    <location>
        <begin position="274"/>
        <end position="318"/>
    </location>
</feature>
<evidence type="ECO:0000256" key="1">
    <source>
        <dbReference type="ARBA" id="ARBA00022737"/>
    </source>
</evidence>
<dbReference type="SUPFAM" id="SSF54637">
    <property type="entry name" value="Thioesterase/thiol ester dehydrase-isomerase"/>
    <property type="match status" value="2"/>
</dbReference>
<dbReference type="SMART" id="SM00042">
    <property type="entry name" value="CUB"/>
    <property type="match status" value="6"/>
</dbReference>
<dbReference type="InterPro" id="IPR049427">
    <property type="entry name" value="Acyl-ACP_TE_C"/>
</dbReference>
<feature type="domain" description="CUB" evidence="4">
    <location>
        <begin position="775"/>
        <end position="888"/>
    </location>
</feature>
<dbReference type="GeneID" id="100367183"/>
<feature type="domain" description="CUB" evidence="4">
    <location>
        <begin position="927"/>
        <end position="1042"/>
    </location>
</feature>
<accession>A0ABM0MVC8</accession>
<feature type="domain" description="SMB" evidence="5">
    <location>
        <begin position="888"/>
        <end position="928"/>
    </location>
</feature>
<gene>
    <name evidence="7" type="primary">LOC100367183</name>
</gene>
<feature type="domain" description="CUB" evidence="4">
    <location>
        <begin position="624"/>
        <end position="737"/>
    </location>
</feature>
<evidence type="ECO:0000256" key="2">
    <source>
        <dbReference type="ARBA" id="ARBA00023157"/>
    </source>
</evidence>
<feature type="domain" description="CUB" evidence="4">
    <location>
        <begin position="314"/>
        <end position="428"/>
    </location>
</feature>
<dbReference type="Gene3D" id="3.10.129.10">
    <property type="entry name" value="Hotdog Thioesterase"/>
    <property type="match status" value="1"/>
</dbReference>
<feature type="domain" description="SMB" evidence="5">
    <location>
        <begin position="584"/>
        <end position="624"/>
    </location>
</feature>
<dbReference type="Proteomes" id="UP000694865">
    <property type="component" value="Unplaced"/>
</dbReference>
<organism evidence="6 7">
    <name type="scientific">Saccoglossus kowalevskii</name>
    <name type="common">Acorn worm</name>
    <dbReference type="NCBI Taxonomy" id="10224"/>
    <lineage>
        <taxon>Eukaryota</taxon>
        <taxon>Metazoa</taxon>
        <taxon>Hemichordata</taxon>
        <taxon>Enteropneusta</taxon>
        <taxon>Harrimaniidae</taxon>
        <taxon>Saccoglossus</taxon>
    </lineage>
</organism>
<dbReference type="InterPro" id="IPR001212">
    <property type="entry name" value="Somatomedin_B_dom"/>
</dbReference>
<dbReference type="Gene3D" id="2.60.120.290">
    <property type="entry name" value="Spermadhesin, CUB domain"/>
    <property type="match status" value="6"/>
</dbReference>
<evidence type="ECO:0000313" key="6">
    <source>
        <dbReference type="Proteomes" id="UP000694865"/>
    </source>
</evidence>
<dbReference type="PANTHER" id="PTHR24251">
    <property type="entry name" value="OVOCHYMASE-RELATED"/>
    <property type="match status" value="1"/>
</dbReference>
<sequence>MERLVSEDGIELVCTHDGLNYGDFDRKGVYSIWNLLRLFETLRVLADKNLPCEFAVQAKSSNMQVVRSNKVNIHPGYYTSIGLFSTAVTVSVKVIHIGKSSIYYYQELRLKTTGTLLASIIVQDVCISRESRRPTSLPNRLSQTHPKASESARPILHKFDNQTTGNVVFEYSLSVTHSDMDSFDHTNNTVYIRYCMNAAGLAVMYTKTPGFTNDIADYKIKGLDIQYYGESHAGDKLTVRVMMDEHKKNVMHFTISSDARSPLTKCQTTPKPTPGTSCVGNCRGCNSFGCCCDNACLDLGDCCDDFLEVCPPGCGDNTPTIPNGGSIDVFTPNYPSNYPSNSDCEWILRTQDGTRVFVEHVDFNTEENFDVYSAGNGDTPSLATSVIWQHSGANPPPDFLSDGGTAWITFTSDLIIQRRGFHVVAHDSGHGTCSGFCGLYNDQHNCSCTDTCVIDDDCCSDYFDICGGDCNEDIQIPTNGNVIITTPNYPSNYPDYSRCQWIVDTAQGTRINVTFNDFNTQEGADYLFAGHGSDPSQATSEIWAHSGSQLPPNYVSDHEKVWLQFTSDGSITDTGFQATLWDRGTSSCNGECETYSSDGCSCFSKCAYDFNCCDDFYATCSNGCNFDYSVPVEGSVVATSPNYPSDYPPDANCQWIFTANVGGRLNVSFDDFLTEACCDQVWAGEGDTPSADTTIIAGHGGSELPPSFLTTGSSAWMRFYSDSSVQMRGFQATVSYVYGSCDGNCDSLVAGCSCYSDCLYDFDCCPDYHEVCAFCDVKISVPVGGSVDVTSLEYPDDYLNDNQCQWILTAEDDARLFVQYIDFATETCCDFYFSGNTDQPSSDNAVIVAHSGDSLPPNFMSTDPSVWMRSASDWSITDRGFHARVYHTTAFCGGQCEFMAEGCSCYSDCIYNDNCCIDYFESCAADCTFSYFLSAGESIDIMSPNYPSNYNNNDQCKWVVNTADRTELRVEYIDFDTEAGSDFYSAGHGTMPSQATSEVWTHSGSVAPNDFYSATDLNGVWMTFTSDSINTTRGFHAVVTHTVDCSETAVIPTAGKVDVMSPNYPQDYPDNALCQWLTTNEDGNDIMVQFVDFDTEEGYDYFFSGNGNDPSQNSSVIWAHSGSVLPSNYRSSGDTVWIRFVSDNSVSRSGFHVSLSDAVAEACNFPYFMIHGPAIDDIYGDCRNSDRHNDAEDIEDVCALAKQQMWYCRCVDPQIKACMALFHSQATIDTECANAADVSDNFVCP</sequence>
<evidence type="ECO:0000313" key="7">
    <source>
        <dbReference type="RefSeq" id="XP_006823969.1"/>
    </source>
</evidence>
<dbReference type="Pfam" id="PF00431">
    <property type="entry name" value="CUB"/>
    <property type="match status" value="6"/>
</dbReference>
<dbReference type="RefSeq" id="XP_006823969.1">
    <property type="nucleotide sequence ID" value="XM_006823906.1"/>
</dbReference>
<feature type="domain" description="SMB" evidence="5">
    <location>
        <begin position="737"/>
        <end position="780"/>
    </location>
</feature>
<keyword evidence="2" id="KW-1015">Disulfide bond</keyword>
<protein>
    <submittedName>
        <fullName evidence="7">CUB and sushi domain-containing protein 3-like</fullName>
    </submittedName>
</protein>
<evidence type="ECO:0000256" key="3">
    <source>
        <dbReference type="PROSITE-ProRule" id="PRU00059"/>
    </source>
</evidence>
<keyword evidence="6" id="KW-1185">Reference proteome</keyword>
<dbReference type="CDD" id="cd00586">
    <property type="entry name" value="4HBT"/>
    <property type="match status" value="1"/>
</dbReference>
<dbReference type="Pfam" id="PF20791">
    <property type="entry name" value="Acyl-ACP_TE_C"/>
    <property type="match status" value="1"/>
</dbReference>
<dbReference type="PROSITE" id="PS00524">
    <property type="entry name" value="SMB_1"/>
    <property type="match status" value="5"/>
</dbReference>
<dbReference type="SUPFAM" id="SSF49854">
    <property type="entry name" value="Spermadhesin, CUB domain"/>
    <property type="match status" value="6"/>
</dbReference>
<feature type="domain" description="CUB" evidence="4">
    <location>
        <begin position="466"/>
        <end position="583"/>
    </location>
</feature>
<name>A0ABM0MVC8_SACKO</name>
<keyword evidence="1" id="KW-0677">Repeat</keyword>
<dbReference type="PROSITE" id="PS01180">
    <property type="entry name" value="CUB"/>
    <property type="match status" value="6"/>
</dbReference>
<evidence type="ECO:0000259" key="4">
    <source>
        <dbReference type="PROSITE" id="PS01180"/>
    </source>
</evidence>
<reference evidence="7" key="1">
    <citation type="submission" date="2025-08" db="UniProtKB">
        <authorList>
            <consortium name="RefSeq"/>
        </authorList>
    </citation>
    <scope>IDENTIFICATION</scope>
    <source>
        <tissue evidence="7">Testes</tissue>
    </source>
</reference>
<dbReference type="PANTHER" id="PTHR24251:SF30">
    <property type="entry name" value="MEMBRANE FRIZZLED-RELATED PROTEIN"/>
    <property type="match status" value="1"/>
</dbReference>
<dbReference type="PROSITE" id="PS50958">
    <property type="entry name" value="SMB_2"/>
    <property type="match status" value="5"/>
</dbReference>
<dbReference type="InterPro" id="IPR029069">
    <property type="entry name" value="HotDog_dom_sf"/>
</dbReference>
<proteinExistence type="predicted"/>